<proteinExistence type="predicted"/>
<dbReference type="InterPro" id="IPR004980">
    <property type="entry name" value="Tenui_NS4"/>
</dbReference>
<organism evidence="2">
    <name type="scientific">Tenuivirus oryzabrevis</name>
    <dbReference type="NCBI Taxonomy" id="3052762"/>
    <lineage>
        <taxon>Viruses</taxon>
        <taxon>Riboviria</taxon>
        <taxon>Orthornavirae</taxon>
        <taxon>Negarnaviricota</taxon>
        <taxon>Polyploviricotina</taxon>
        <taxon>Bunyaviricetes</taxon>
        <taxon>Hareavirales</taxon>
        <taxon>Phenuiviridae</taxon>
        <taxon>Tenuivirus</taxon>
    </lineage>
</organism>
<protein>
    <submittedName>
        <fullName evidence="2">Movement protein</fullName>
    </submittedName>
</protein>
<sequence length="325" mass="36435">MALLQKLGSSKVSSRRMSPAMIPLDSINQDLVDPQQEKDAKNKKEGKKKDLDVSMDPLTGKLPLGKKKQVDTGGIAYLENALMQLDLHDFSFDSIRPRTKTFHMKRQHFKISTVNSRFRLDVEKTGLFSKTLKYSRICTLCLAFLGIKNRAQGTISFTFRDLSYLSENDQIDFKVKNRISKSFAAIASFPAPIFNDDLGNLICDFEIENASVNGVVIGDLLVLLGIEQSDLPVCYEPQKAKIFEYKPLTEKGLNKISNFAGYVDNVLKAAINHREGEDDGFSTEGLGVLVHPRVKQIDNSIPIKSLENKPQKMLMRDGSYLDVNP</sequence>
<reference evidence="2" key="1">
    <citation type="submission" date="2013-07" db="EMBL/GenBank/DDBJ databases">
        <title>Molecular analyses of Rice grassy stunt virus populations during pre- and post-2006 epidemics revealed insights of virus reemergence and spread in Southeast Asia.</title>
        <authorList>
            <person name="Jonson G.B."/>
            <person name="Villegas J.M."/>
            <person name="Kim K.-H."/>
            <person name="Choi H.-S."/>
            <person name="Choi I.-R."/>
        </authorList>
    </citation>
    <scope>NUCLEOTIDE SEQUENCE</scope>
    <source>
        <strain evidence="2">KL003</strain>
    </source>
</reference>
<feature type="region of interest" description="Disordered" evidence="1">
    <location>
        <begin position="1"/>
        <end position="54"/>
    </location>
</feature>
<evidence type="ECO:0000256" key="1">
    <source>
        <dbReference type="SAM" id="MobiDB-lite"/>
    </source>
</evidence>
<dbReference type="EMBL" id="KF438692">
    <property type="protein sequence ID" value="AIK24703.1"/>
    <property type="molecule type" value="Genomic_RNA"/>
</dbReference>
<dbReference type="Pfam" id="PF03300">
    <property type="entry name" value="Tenui_NS4"/>
    <property type="match status" value="1"/>
</dbReference>
<name>A0A0R5NCY0_9VIRU</name>
<gene>
    <name evidence="2" type="primary">Pc6</name>
</gene>
<evidence type="ECO:0000313" key="2">
    <source>
        <dbReference type="EMBL" id="AIK24703.1"/>
    </source>
</evidence>
<dbReference type="GO" id="GO:0046740">
    <property type="term" value="P:transport of virus in host, cell to cell"/>
    <property type="evidence" value="ECO:0007669"/>
    <property type="project" value="InterPro"/>
</dbReference>
<accession>A0A0R5NCY0</accession>
<feature type="compositionally biased region" description="Basic and acidic residues" evidence="1">
    <location>
        <begin position="35"/>
        <end position="52"/>
    </location>
</feature>
<feature type="compositionally biased region" description="Polar residues" evidence="1">
    <location>
        <begin position="7"/>
        <end position="16"/>
    </location>
</feature>